<name>A0A080LYC2_9PROT</name>
<dbReference type="EMBL" id="JDVG02000174">
    <property type="protein sequence ID" value="KFB73736.1"/>
    <property type="molecule type" value="Genomic_DNA"/>
</dbReference>
<proteinExistence type="predicted"/>
<organism evidence="1 2">
    <name type="scientific">Candidatus Accumulibacter phosphatis</name>
    <dbReference type="NCBI Taxonomy" id="327160"/>
    <lineage>
        <taxon>Bacteria</taxon>
        <taxon>Pseudomonadati</taxon>
        <taxon>Pseudomonadota</taxon>
        <taxon>Betaproteobacteria</taxon>
        <taxon>Candidatus Accumulibacter</taxon>
    </lineage>
</organism>
<accession>A0A080LYC2</accession>
<protein>
    <submittedName>
        <fullName evidence="1">Uncharacterized protein</fullName>
    </submittedName>
</protein>
<evidence type="ECO:0000313" key="2">
    <source>
        <dbReference type="Proteomes" id="UP000020077"/>
    </source>
</evidence>
<dbReference type="Proteomes" id="UP000020077">
    <property type="component" value="Unassembled WGS sequence"/>
</dbReference>
<evidence type="ECO:0000313" key="1">
    <source>
        <dbReference type="EMBL" id="KFB73736.1"/>
    </source>
</evidence>
<dbReference type="AlphaFoldDB" id="A0A080LYC2"/>
<sequence length="78" mass="8796">MRSGGHQLQVVDDDQPELATLAMQTARARAQIDRVERRRLVDIDRRLVHLAQRKGQPRPLVVIEATSTDAMGIEPADR</sequence>
<reference evidence="1 2" key="1">
    <citation type="submission" date="2014-02" db="EMBL/GenBank/DDBJ databases">
        <title>Expanding our view of genomic diversity in Candidatus Accumulibacter clades.</title>
        <authorList>
            <person name="Skennerton C.T."/>
            <person name="Barr J.J."/>
            <person name="Slater F.R."/>
            <person name="Bond P.L."/>
            <person name="Tyson G.W."/>
        </authorList>
    </citation>
    <scope>NUCLEOTIDE SEQUENCE [LARGE SCALE GENOMIC DNA]</scope>
    <source>
        <strain evidence="2">BA-91</strain>
    </source>
</reference>
<gene>
    <name evidence="1" type="ORF">AW09_001010</name>
</gene>
<comment type="caution">
    <text evidence="1">The sequence shown here is derived from an EMBL/GenBank/DDBJ whole genome shotgun (WGS) entry which is preliminary data.</text>
</comment>